<feature type="domain" description="Protein kinase" evidence="10">
    <location>
        <begin position="42"/>
        <end position="330"/>
    </location>
</feature>
<feature type="region of interest" description="Disordered" evidence="9">
    <location>
        <begin position="337"/>
        <end position="407"/>
    </location>
</feature>
<dbReference type="SUPFAM" id="SSF56112">
    <property type="entry name" value="Protein kinase-like (PK-like)"/>
    <property type="match status" value="1"/>
</dbReference>
<feature type="compositionally biased region" description="Low complexity" evidence="9">
    <location>
        <begin position="861"/>
        <end position="873"/>
    </location>
</feature>
<feature type="compositionally biased region" description="Polar residues" evidence="9">
    <location>
        <begin position="994"/>
        <end position="1024"/>
    </location>
</feature>
<feature type="compositionally biased region" description="Polar residues" evidence="9">
    <location>
        <begin position="718"/>
        <end position="736"/>
    </location>
</feature>
<comment type="caution">
    <text evidence="11">The sequence shown here is derived from an EMBL/GenBank/DDBJ whole genome shotgun (WGS) entry which is preliminary data.</text>
</comment>
<keyword evidence="3" id="KW-0808">Transferase</keyword>
<dbReference type="GO" id="GO:0005737">
    <property type="term" value="C:cytoplasm"/>
    <property type="evidence" value="ECO:0007669"/>
    <property type="project" value="TreeGrafter"/>
</dbReference>
<evidence type="ECO:0000256" key="1">
    <source>
        <dbReference type="ARBA" id="ARBA00012513"/>
    </source>
</evidence>
<dbReference type="GO" id="GO:0000147">
    <property type="term" value="P:actin cortical patch assembly"/>
    <property type="evidence" value="ECO:0007669"/>
    <property type="project" value="TreeGrafter"/>
</dbReference>
<keyword evidence="5" id="KW-0418">Kinase</keyword>
<feature type="region of interest" description="Disordered" evidence="9">
    <location>
        <begin position="531"/>
        <end position="576"/>
    </location>
</feature>
<gene>
    <name evidence="11" type="ORF">CROQUDRAFT_140229</name>
</gene>
<dbReference type="GO" id="GO:0007015">
    <property type="term" value="P:actin filament organization"/>
    <property type="evidence" value="ECO:0007669"/>
    <property type="project" value="TreeGrafter"/>
</dbReference>
<proteinExistence type="predicted"/>
<dbReference type="PROSITE" id="PS50011">
    <property type="entry name" value="PROTEIN_KINASE_DOM"/>
    <property type="match status" value="1"/>
</dbReference>
<dbReference type="PANTHER" id="PTHR22967:SF57">
    <property type="entry name" value="AUXILIN, ISOFORM A-RELATED"/>
    <property type="match status" value="1"/>
</dbReference>
<evidence type="ECO:0000256" key="7">
    <source>
        <dbReference type="ARBA" id="ARBA00047899"/>
    </source>
</evidence>
<evidence type="ECO:0000256" key="6">
    <source>
        <dbReference type="ARBA" id="ARBA00022840"/>
    </source>
</evidence>
<protein>
    <recommendedName>
        <fullName evidence="1">non-specific serine/threonine protein kinase</fullName>
        <ecNumber evidence="1">2.7.11.1</ecNumber>
    </recommendedName>
</protein>
<dbReference type="EMBL" id="MU167208">
    <property type="protein sequence ID" value="KAG0152345.1"/>
    <property type="molecule type" value="Genomic_DNA"/>
</dbReference>
<reference evidence="11" key="1">
    <citation type="submission" date="2013-11" db="EMBL/GenBank/DDBJ databases">
        <title>Genome sequence of the fusiform rust pathogen reveals effectors for host alternation and coevolution with pine.</title>
        <authorList>
            <consortium name="DOE Joint Genome Institute"/>
            <person name="Smith K."/>
            <person name="Pendleton A."/>
            <person name="Kubisiak T."/>
            <person name="Anderson C."/>
            <person name="Salamov A."/>
            <person name="Aerts A."/>
            <person name="Riley R."/>
            <person name="Clum A."/>
            <person name="Lindquist E."/>
            <person name="Ence D."/>
            <person name="Campbell M."/>
            <person name="Kronenberg Z."/>
            <person name="Feau N."/>
            <person name="Dhillon B."/>
            <person name="Hamelin R."/>
            <person name="Burleigh J."/>
            <person name="Smith J."/>
            <person name="Yandell M."/>
            <person name="Nelson C."/>
            <person name="Grigoriev I."/>
            <person name="Davis J."/>
        </authorList>
    </citation>
    <scope>NUCLEOTIDE SEQUENCE</scope>
    <source>
        <strain evidence="11">G11</strain>
    </source>
</reference>
<feature type="compositionally biased region" description="Polar residues" evidence="9">
    <location>
        <begin position="913"/>
        <end position="931"/>
    </location>
</feature>
<evidence type="ECO:0000256" key="2">
    <source>
        <dbReference type="ARBA" id="ARBA00022527"/>
    </source>
</evidence>
<keyword evidence="4" id="KW-0547">Nucleotide-binding</keyword>
<evidence type="ECO:0000256" key="4">
    <source>
        <dbReference type="ARBA" id="ARBA00022741"/>
    </source>
</evidence>
<dbReference type="InterPro" id="IPR008271">
    <property type="entry name" value="Ser/Thr_kinase_AS"/>
</dbReference>
<accession>A0A9P6NZQ2</accession>
<dbReference type="Gene3D" id="1.10.510.10">
    <property type="entry name" value="Transferase(Phosphotransferase) domain 1"/>
    <property type="match status" value="1"/>
</dbReference>
<comment type="catalytic activity">
    <reaction evidence="8">
        <text>L-seryl-[protein] + ATP = O-phospho-L-seryl-[protein] + ADP + H(+)</text>
        <dbReference type="Rhea" id="RHEA:17989"/>
        <dbReference type="Rhea" id="RHEA-COMP:9863"/>
        <dbReference type="Rhea" id="RHEA-COMP:11604"/>
        <dbReference type="ChEBI" id="CHEBI:15378"/>
        <dbReference type="ChEBI" id="CHEBI:29999"/>
        <dbReference type="ChEBI" id="CHEBI:30616"/>
        <dbReference type="ChEBI" id="CHEBI:83421"/>
        <dbReference type="ChEBI" id="CHEBI:456216"/>
        <dbReference type="EC" id="2.7.11.1"/>
    </reaction>
</comment>
<dbReference type="SMART" id="SM00220">
    <property type="entry name" value="S_TKc"/>
    <property type="match status" value="1"/>
</dbReference>
<dbReference type="Proteomes" id="UP000886653">
    <property type="component" value="Unassembled WGS sequence"/>
</dbReference>
<dbReference type="Pfam" id="PF00069">
    <property type="entry name" value="Pkinase"/>
    <property type="match status" value="1"/>
</dbReference>
<feature type="region of interest" description="Disordered" evidence="9">
    <location>
        <begin position="718"/>
        <end position="951"/>
    </location>
</feature>
<dbReference type="EC" id="2.7.11.1" evidence="1"/>
<evidence type="ECO:0000256" key="9">
    <source>
        <dbReference type="SAM" id="MobiDB-lite"/>
    </source>
</evidence>
<dbReference type="InterPro" id="IPR011009">
    <property type="entry name" value="Kinase-like_dom_sf"/>
</dbReference>
<feature type="compositionally biased region" description="Polar residues" evidence="9">
    <location>
        <begin position="801"/>
        <end position="822"/>
    </location>
</feature>
<feature type="compositionally biased region" description="Low complexity" evidence="9">
    <location>
        <begin position="12"/>
        <end position="31"/>
    </location>
</feature>
<evidence type="ECO:0000313" key="12">
    <source>
        <dbReference type="Proteomes" id="UP000886653"/>
    </source>
</evidence>
<comment type="catalytic activity">
    <reaction evidence="7">
        <text>L-threonyl-[protein] + ATP = O-phospho-L-threonyl-[protein] + ADP + H(+)</text>
        <dbReference type="Rhea" id="RHEA:46608"/>
        <dbReference type="Rhea" id="RHEA-COMP:11060"/>
        <dbReference type="Rhea" id="RHEA-COMP:11605"/>
        <dbReference type="ChEBI" id="CHEBI:15378"/>
        <dbReference type="ChEBI" id="CHEBI:30013"/>
        <dbReference type="ChEBI" id="CHEBI:30616"/>
        <dbReference type="ChEBI" id="CHEBI:61977"/>
        <dbReference type="ChEBI" id="CHEBI:456216"/>
        <dbReference type="EC" id="2.7.11.1"/>
    </reaction>
</comment>
<dbReference type="AlphaFoldDB" id="A0A9P6NZQ2"/>
<keyword evidence="6" id="KW-0067">ATP-binding</keyword>
<dbReference type="OrthoDB" id="2018507at2759"/>
<dbReference type="PANTHER" id="PTHR22967">
    <property type="entry name" value="SERINE/THREONINE PROTEIN KINASE"/>
    <property type="match status" value="1"/>
</dbReference>
<dbReference type="FunFam" id="1.10.510.10:FF:000853">
    <property type="entry name" value="Related to ARK1-Actin Regulating Kinase"/>
    <property type="match status" value="1"/>
</dbReference>
<evidence type="ECO:0000313" key="11">
    <source>
        <dbReference type="EMBL" id="KAG0152345.1"/>
    </source>
</evidence>
<dbReference type="InterPro" id="IPR000719">
    <property type="entry name" value="Prot_kinase_dom"/>
</dbReference>
<organism evidence="11 12">
    <name type="scientific">Cronartium quercuum f. sp. fusiforme G11</name>
    <dbReference type="NCBI Taxonomy" id="708437"/>
    <lineage>
        <taxon>Eukaryota</taxon>
        <taxon>Fungi</taxon>
        <taxon>Dikarya</taxon>
        <taxon>Basidiomycota</taxon>
        <taxon>Pucciniomycotina</taxon>
        <taxon>Pucciniomycetes</taxon>
        <taxon>Pucciniales</taxon>
        <taxon>Coleosporiaceae</taxon>
        <taxon>Cronartium</taxon>
    </lineage>
</organism>
<feature type="region of interest" description="Disordered" evidence="9">
    <location>
        <begin position="1"/>
        <end position="31"/>
    </location>
</feature>
<feature type="compositionally biased region" description="Polar residues" evidence="9">
    <location>
        <begin position="349"/>
        <end position="367"/>
    </location>
</feature>
<feature type="compositionally biased region" description="Polar residues" evidence="9">
    <location>
        <begin position="559"/>
        <end position="576"/>
    </location>
</feature>
<sequence>MVTYSSRPNLAPPASSYGPSPSPSPSGSLQPGTKVQVGKYVVKVDKFLSEGGFAHVYVASLVSPTSVEGFAVTQNKFVLKRMAVPDKIGLVEVRKEVDVMKQLRPHKHIVYFIEASASSIPGTSGYEIFILMEFCPGGGIIDLLNSRLQNRLTESEILKIFSDTVDAVAHMHSQKPTLIHRDLKVENILVAAPNLYKLCDFGSTTIPAPRPPQSTAEIQALEADLNKHTTLQYRAPEMVDVWSRRGVTEKADVWALGVFLYKLCYYTTPFEEQGPLAIINVQYACPPLPAYSNSIKYLIGTMLQELAQSRPDIWQVHEHTCKLRGIQPYLKRPVGQSFASSSRLDHSEQQGQSSVSMATSSHQSTSGGLDAIFTSAPPLPSMTRPVDNVMPMRRGRPTSKPRSTVEAATEGFEAGNVLKHKNSSGKIKSMTAEDVAEESTLFAREAAAGFADAFTVPPPKTGSGTGRLIPTQLEPNSQHASPSIHQSQVAPAIEQKNKRTSTIVASAQKSSLPFDDLVPSTKKPEVLSMNTMRNSRGDWRSTAPVNQSASRPAKRDSFTGPSSTTYPNLRNVSQGLGTHTVRADSISQKTGPQAYIKHANNQTPASQDNFAPKMVSKTLSVLKVSSPLTQGPSLSDWLKKDQVELVSRAVQTSPTLLSCLISELMPTLPPKNMSGPKSSPLYSVPTKPAPINLLADDEDDIAASAKLALGVKSITNGLQSINSKPNNSSGTFNQFRPTPMAKPLMSNDFGAKPSMLSRPLQKKLDSTSSGSIMRKPSQETTSSGSDDGPEDAEGLVKFPGRNTSFAPPLTSKSIPNSSNNIVELSKEKSVFEPQPKSLDRLPEVETSNRSAHVSQPPVAPSMTSNSSMTSSDFTTEEDEEVKARRRAAIAKFAPPATSAPPDEDAVDRDPFSSRAQTRSRSPDNRLSSMVTGSRAGQKPGPPLRAPKPQSLKSAAAITTLVSRYESLSVSDITSPGPLSPVFNATFPNKKVGSVKTSNTGNGQRSSFKPITRTPSLKSPPSNQPIGLAKKRHIPRQSLGPGVSGLPSNSIAEQTERGRCDDEEEEAFNGVHNLKSKWETGAVKGAEMKARAPRTDYGQTR</sequence>
<feature type="region of interest" description="Disordered" evidence="9">
    <location>
        <begin position="986"/>
        <end position="1072"/>
    </location>
</feature>
<keyword evidence="12" id="KW-1185">Reference proteome</keyword>
<evidence type="ECO:0000256" key="3">
    <source>
        <dbReference type="ARBA" id="ARBA00022679"/>
    </source>
</evidence>
<name>A0A9P6NZQ2_9BASI</name>
<keyword evidence="2" id="KW-0723">Serine/threonine-protein kinase</keyword>
<dbReference type="PROSITE" id="PS00108">
    <property type="entry name" value="PROTEIN_KINASE_ST"/>
    <property type="match status" value="1"/>
</dbReference>
<dbReference type="GO" id="GO:0005524">
    <property type="term" value="F:ATP binding"/>
    <property type="evidence" value="ECO:0007669"/>
    <property type="project" value="UniProtKB-KW"/>
</dbReference>
<feature type="compositionally biased region" description="Polar residues" evidence="9">
    <location>
        <begin position="473"/>
        <end position="489"/>
    </location>
</feature>
<evidence type="ECO:0000256" key="5">
    <source>
        <dbReference type="ARBA" id="ARBA00022777"/>
    </source>
</evidence>
<evidence type="ECO:0000259" key="10">
    <source>
        <dbReference type="PROSITE" id="PS50011"/>
    </source>
</evidence>
<dbReference type="GO" id="GO:0004674">
    <property type="term" value="F:protein serine/threonine kinase activity"/>
    <property type="evidence" value="ECO:0007669"/>
    <property type="project" value="UniProtKB-KW"/>
</dbReference>
<evidence type="ECO:0000256" key="8">
    <source>
        <dbReference type="ARBA" id="ARBA00048679"/>
    </source>
</evidence>
<feature type="region of interest" description="Disordered" evidence="9">
    <location>
        <begin position="471"/>
        <end position="502"/>
    </location>
</feature>